<keyword evidence="4" id="KW-1185">Reference proteome</keyword>
<evidence type="ECO:0000259" key="2">
    <source>
        <dbReference type="Pfam" id="PF02517"/>
    </source>
</evidence>
<dbReference type="PANTHER" id="PTHR35797">
    <property type="entry name" value="PROTEASE-RELATED"/>
    <property type="match status" value="1"/>
</dbReference>
<dbReference type="InterPro" id="IPR042150">
    <property type="entry name" value="MmRce1-like"/>
</dbReference>
<evidence type="ECO:0000313" key="4">
    <source>
        <dbReference type="Proteomes" id="UP000199759"/>
    </source>
</evidence>
<dbReference type="EMBL" id="FNHG01000003">
    <property type="protein sequence ID" value="SDL92043.1"/>
    <property type="molecule type" value="Genomic_DNA"/>
</dbReference>
<feature type="transmembrane region" description="Helical" evidence="1">
    <location>
        <begin position="250"/>
        <end position="270"/>
    </location>
</feature>
<accession>A0A1G9P0F5</accession>
<gene>
    <name evidence="3" type="ORF">SAMN04488568_10356</name>
</gene>
<proteinExistence type="predicted"/>
<evidence type="ECO:0000256" key="1">
    <source>
        <dbReference type="SAM" id="Phobius"/>
    </source>
</evidence>
<dbReference type="STRING" id="144026.SAMN04488568_10356"/>
<keyword evidence="1" id="KW-0812">Transmembrane</keyword>
<keyword evidence="1" id="KW-1133">Transmembrane helix</keyword>
<dbReference type="GO" id="GO:0004175">
    <property type="term" value="F:endopeptidase activity"/>
    <property type="evidence" value="ECO:0007669"/>
    <property type="project" value="UniProtKB-ARBA"/>
</dbReference>
<keyword evidence="3" id="KW-0645">Protease</keyword>
<protein>
    <submittedName>
        <fullName evidence="3">CAAX protease self-immunity</fullName>
    </submittedName>
</protein>
<dbReference type="PANTHER" id="PTHR35797:SF1">
    <property type="entry name" value="PROTEASE"/>
    <property type="match status" value="1"/>
</dbReference>
<feature type="transmembrane region" description="Helical" evidence="1">
    <location>
        <begin position="221"/>
        <end position="243"/>
    </location>
</feature>
<reference evidence="3 4" key="1">
    <citation type="submission" date="2016-10" db="EMBL/GenBank/DDBJ databases">
        <authorList>
            <person name="de Groot N.N."/>
        </authorList>
    </citation>
    <scope>NUCLEOTIDE SEQUENCE [LARGE SCALE GENOMIC DNA]</scope>
    <source>
        <strain evidence="3 4">DSM 16077</strain>
    </source>
</reference>
<keyword evidence="1" id="KW-0472">Membrane</keyword>
<dbReference type="GO" id="GO:0006508">
    <property type="term" value="P:proteolysis"/>
    <property type="evidence" value="ECO:0007669"/>
    <property type="project" value="UniProtKB-KW"/>
</dbReference>
<organism evidence="3 4">
    <name type="scientific">Maricaulis salignorans</name>
    <dbReference type="NCBI Taxonomy" id="144026"/>
    <lineage>
        <taxon>Bacteria</taxon>
        <taxon>Pseudomonadati</taxon>
        <taxon>Pseudomonadota</taxon>
        <taxon>Alphaproteobacteria</taxon>
        <taxon>Maricaulales</taxon>
        <taxon>Maricaulaceae</taxon>
        <taxon>Maricaulis</taxon>
    </lineage>
</organism>
<feature type="transmembrane region" description="Helical" evidence="1">
    <location>
        <begin position="7"/>
        <end position="25"/>
    </location>
</feature>
<dbReference type="Pfam" id="PF02517">
    <property type="entry name" value="Rce1-like"/>
    <property type="match status" value="1"/>
</dbReference>
<dbReference type="Proteomes" id="UP000199759">
    <property type="component" value="Unassembled WGS sequence"/>
</dbReference>
<feature type="transmembrane region" description="Helical" evidence="1">
    <location>
        <begin position="112"/>
        <end position="133"/>
    </location>
</feature>
<feature type="transmembrane region" description="Helical" evidence="1">
    <location>
        <begin position="64"/>
        <end position="85"/>
    </location>
</feature>
<feature type="transmembrane region" description="Helical" evidence="1">
    <location>
        <begin position="183"/>
        <end position="201"/>
    </location>
</feature>
<evidence type="ECO:0000313" key="3">
    <source>
        <dbReference type="EMBL" id="SDL92043.1"/>
    </source>
</evidence>
<dbReference type="InterPro" id="IPR003675">
    <property type="entry name" value="Rce1/LyrA-like_dom"/>
</dbReference>
<name>A0A1G9P0F5_9PROT</name>
<feature type="transmembrane region" description="Helical" evidence="1">
    <location>
        <begin position="282"/>
        <end position="298"/>
    </location>
</feature>
<feature type="transmembrane region" description="Helical" evidence="1">
    <location>
        <begin position="145"/>
        <end position="162"/>
    </location>
</feature>
<dbReference type="GO" id="GO:0080120">
    <property type="term" value="P:CAAX-box protein maturation"/>
    <property type="evidence" value="ECO:0007669"/>
    <property type="project" value="UniProtKB-ARBA"/>
</dbReference>
<sequence>MPKIYTFYFLCFACLGLLPVIDWLAGGGLMDFDHLGASASAQTGIPWTSSLTDMLRLAVVEPGLWLLLLGSAAPLLAALITLLIWPDRALALRQWGRRLWPVGSAGSPRRALLAYAGVIGLCFLGLVVTAMIGQRTLTPVLEAPATLGFWAILPALLLSALLDQGALLEEGGWRGFAAPELELRFSPALAALIVGLAWGFWHLPRDLTTGVLERLGALEYVFAYLPSFLMGTVAVSIIASWGMLRSGGSLWPAILAHGLANDAFGLAGRVPVTEALTPDHQLTQGVSMMLAAGLVLALDRKRMFSRIKAK</sequence>
<dbReference type="AlphaFoldDB" id="A0A1G9P0F5"/>
<keyword evidence="3" id="KW-0378">Hydrolase</keyword>
<feature type="domain" description="CAAX prenyl protease 2/Lysostaphin resistance protein A-like" evidence="2">
    <location>
        <begin position="164"/>
        <end position="261"/>
    </location>
</feature>